<dbReference type="PANTHER" id="PTHR41878">
    <property type="entry name" value="LEXA REPRESSOR-RELATED"/>
    <property type="match status" value="1"/>
</dbReference>
<dbReference type="EMBL" id="JH600068">
    <property type="protein sequence ID" value="EIG55372.1"/>
    <property type="molecule type" value="Genomic_DNA"/>
</dbReference>
<dbReference type="Gene3D" id="3.10.290.30">
    <property type="entry name" value="MM3350-like"/>
    <property type="match status" value="1"/>
</dbReference>
<proteinExistence type="predicted"/>
<accession>I2Q6G6</accession>
<protein>
    <submittedName>
        <fullName evidence="2">Plasmid pRiA4b ORF-3-like protein</fullName>
    </submittedName>
</protein>
<dbReference type="SUPFAM" id="SSF159941">
    <property type="entry name" value="MM3350-like"/>
    <property type="match status" value="1"/>
</dbReference>
<dbReference type="Pfam" id="PF07929">
    <property type="entry name" value="PRiA4_ORF3"/>
    <property type="match status" value="1"/>
</dbReference>
<dbReference type="PANTHER" id="PTHR41878:SF1">
    <property type="entry name" value="TNPR PROTEIN"/>
    <property type="match status" value="1"/>
</dbReference>
<sequence>MWKGVGLRGAAKMIYQMHIRLLETKPPIWRRIQVSGNIKLYRLAMLILRAMGWDNSHLCEFEIDGKKYGYKESDEYDDGVLEFKNFVVSKVLTDKIKKFEFVYDFGDDWRHEIIVEDILPEVAGVKYPFCVDGERACPPDDIGGVYGFYEYLEILSDPSHEEYENMLSWSGEFDPEKFDKSEATKMMQKK</sequence>
<dbReference type="HOGENOM" id="CLU_085055_0_1_7"/>
<dbReference type="InterPro" id="IPR024047">
    <property type="entry name" value="MM3350-like_sf"/>
</dbReference>
<dbReference type="eggNOG" id="COG1846">
    <property type="taxonomic scope" value="Bacteria"/>
</dbReference>
<dbReference type="STRING" id="596152.DesU5LDRAFT_3755"/>
<dbReference type="AlphaFoldDB" id="I2Q6G6"/>
<evidence type="ECO:0000259" key="1">
    <source>
        <dbReference type="Pfam" id="PF07929"/>
    </source>
</evidence>
<feature type="domain" description="Plasmid pRiA4b Orf3-like" evidence="1">
    <location>
        <begin position="14"/>
        <end position="181"/>
    </location>
</feature>
<reference evidence="2" key="1">
    <citation type="submission" date="2011-11" db="EMBL/GenBank/DDBJ databases">
        <title>Improved High-Quality Draft sequence of Desulfovibrio sp. U5L.</title>
        <authorList>
            <consortium name="US DOE Joint Genome Institute"/>
            <person name="Lucas S."/>
            <person name="Han J."/>
            <person name="Lapidus A."/>
            <person name="Cheng J.-F."/>
            <person name="Goodwin L."/>
            <person name="Pitluck S."/>
            <person name="Peters L."/>
            <person name="Ovchinnikova G."/>
            <person name="Held B."/>
            <person name="Detter J.C."/>
            <person name="Han C."/>
            <person name="Tapia R."/>
            <person name="Land M."/>
            <person name="Hauser L."/>
            <person name="Kyrpides N."/>
            <person name="Ivanova N."/>
            <person name="Pagani I."/>
            <person name="Gabster J."/>
            <person name="Walker C."/>
            <person name="Stolyar S."/>
            <person name="Stahl D."/>
            <person name="Arkin A."/>
            <person name="Dehal P."/>
            <person name="Hazen T."/>
            <person name="Woyke T."/>
        </authorList>
    </citation>
    <scope>NUCLEOTIDE SEQUENCE [LARGE SCALE GENOMIC DNA]</scope>
    <source>
        <strain evidence="2">U5L</strain>
    </source>
</reference>
<dbReference type="InterPro" id="IPR012912">
    <property type="entry name" value="Plasmid_pRiA4b_Orf3-like"/>
</dbReference>
<name>I2Q6G6_9BACT</name>
<organism evidence="2">
    <name type="scientific">Desulfovibrio sp. U5L</name>
    <dbReference type="NCBI Taxonomy" id="596152"/>
    <lineage>
        <taxon>Bacteria</taxon>
        <taxon>Pseudomonadati</taxon>
        <taxon>Thermodesulfobacteriota</taxon>
        <taxon>Desulfovibrionia</taxon>
        <taxon>Desulfovibrionales</taxon>
        <taxon>Desulfovibrionaceae</taxon>
        <taxon>Desulfovibrio</taxon>
    </lineage>
</organism>
<gene>
    <name evidence="2" type="ORF">DesU5LDRAFT_3755</name>
</gene>
<evidence type="ECO:0000313" key="2">
    <source>
        <dbReference type="EMBL" id="EIG55372.1"/>
    </source>
</evidence>